<accession>A0A379Y3M3</accession>
<gene>
    <name evidence="2" type="ORF">NCTC5798_06123</name>
</gene>
<name>A0A379Y3M3_SALET</name>
<feature type="compositionally biased region" description="Polar residues" evidence="1">
    <location>
        <begin position="47"/>
        <end position="60"/>
    </location>
</feature>
<evidence type="ECO:0000256" key="1">
    <source>
        <dbReference type="SAM" id="MobiDB-lite"/>
    </source>
</evidence>
<dbReference type="EMBL" id="UGXK01000002">
    <property type="protein sequence ID" value="SUI39681.1"/>
    <property type="molecule type" value="Genomic_DNA"/>
</dbReference>
<proteinExistence type="predicted"/>
<protein>
    <submittedName>
        <fullName evidence="2">Uncharacterized protein</fullName>
    </submittedName>
</protein>
<evidence type="ECO:0000313" key="2">
    <source>
        <dbReference type="EMBL" id="SUI39681.1"/>
    </source>
</evidence>
<evidence type="ECO:0000313" key="3">
    <source>
        <dbReference type="Proteomes" id="UP000255534"/>
    </source>
</evidence>
<dbReference type="Proteomes" id="UP000255534">
    <property type="component" value="Unassembled WGS sequence"/>
</dbReference>
<dbReference type="AlphaFoldDB" id="A0A379Y3M3"/>
<reference evidence="2 3" key="1">
    <citation type="submission" date="2018-06" db="EMBL/GenBank/DDBJ databases">
        <authorList>
            <consortium name="Pathogen Informatics"/>
            <person name="Doyle S."/>
        </authorList>
    </citation>
    <scope>NUCLEOTIDE SEQUENCE [LARGE SCALE GENOMIC DNA]</scope>
    <source>
        <strain evidence="2 3">NCTC5798</strain>
    </source>
</reference>
<feature type="region of interest" description="Disordered" evidence="1">
    <location>
        <begin position="36"/>
        <end position="60"/>
    </location>
</feature>
<sequence length="60" mass="6989">MKPFGLAGKPQPEPCGCCWYYPEDCRYAAAKPLYRRSQRKAERQRQRASISRTLAESRQP</sequence>
<organism evidence="2 3">
    <name type="scientific">Salmonella enterica I</name>
    <dbReference type="NCBI Taxonomy" id="59201"/>
    <lineage>
        <taxon>Bacteria</taxon>
        <taxon>Pseudomonadati</taxon>
        <taxon>Pseudomonadota</taxon>
        <taxon>Gammaproteobacteria</taxon>
        <taxon>Enterobacterales</taxon>
        <taxon>Enterobacteriaceae</taxon>
        <taxon>Salmonella</taxon>
    </lineage>
</organism>